<evidence type="ECO:0000313" key="1">
    <source>
        <dbReference type="EMBL" id="SDR62939.1"/>
    </source>
</evidence>
<evidence type="ECO:0000313" key="2">
    <source>
        <dbReference type="Proteomes" id="UP000199365"/>
    </source>
</evidence>
<organism evidence="1 2">
    <name type="scientific">Paraburkholderia tuberum</name>
    <dbReference type="NCBI Taxonomy" id="157910"/>
    <lineage>
        <taxon>Bacteria</taxon>
        <taxon>Pseudomonadati</taxon>
        <taxon>Pseudomonadota</taxon>
        <taxon>Betaproteobacteria</taxon>
        <taxon>Burkholderiales</taxon>
        <taxon>Burkholderiaceae</taxon>
        <taxon>Paraburkholderia</taxon>
    </lineage>
</organism>
<keyword evidence="2" id="KW-1185">Reference proteome</keyword>
<protein>
    <submittedName>
        <fullName evidence="1">Uncharacterized protein</fullName>
    </submittedName>
</protein>
<dbReference type="Proteomes" id="UP000199365">
    <property type="component" value="Unassembled WGS sequence"/>
</dbReference>
<sequence>MVVAGIFLKANLARFVALTGSRKSHLPVGNRFNKLELIKNPTQDDVEVFAQLSL</sequence>
<gene>
    <name evidence="1" type="ORF">SAMN05445850_8523</name>
</gene>
<reference evidence="2" key="1">
    <citation type="submission" date="2016-10" db="EMBL/GenBank/DDBJ databases">
        <authorList>
            <person name="Varghese N."/>
            <person name="Submissions S."/>
        </authorList>
    </citation>
    <scope>NUCLEOTIDE SEQUENCE [LARGE SCALE GENOMIC DNA]</scope>
    <source>
        <strain evidence="2">DUS833</strain>
    </source>
</reference>
<proteinExistence type="predicted"/>
<dbReference type="EMBL" id="FNKX01000005">
    <property type="protein sequence ID" value="SDR62939.1"/>
    <property type="molecule type" value="Genomic_DNA"/>
</dbReference>
<accession>A0A1H1KMH9</accession>
<dbReference type="AlphaFoldDB" id="A0A1H1KMH9"/>
<name>A0A1H1KMH9_9BURK</name>